<dbReference type="Pfam" id="PF00176">
    <property type="entry name" value="SNF2-rel_dom"/>
    <property type="match status" value="1"/>
</dbReference>
<evidence type="ECO:0000256" key="1">
    <source>
        <dbReference type="ARBA" id="ARBA00022741"/>
    </source>
</evidence>
<evidence type="ECO:0000313" key="7">
    <source>
        <dbReference type="Proteomes" id="UP000325313"/>
    </source>
</evidence>
<feature type="domain" description="Helicase ATP-binding" evidence="4">
    <location>
        <begin position="250"/>
        <end position="438"/>
    </location>
</feature>
<name>A0A5B0PF12_PUCGR</name>
<dbReference type="InterPro" id="IPR038718">
    <property type="entry name" value="SNF2-like_sf"/>
</dbReference>
<dbReference type="Gene3D" id="3.40.50.10810">
    <property type="entry name" value="Tandem AAA-ATPase domain"/>
    <property type="match status" value="1"/>
</dbReference>
<dbReference type="SUPFAM" id="SSF52540">
    <property type="entry name" value="P-loop containing nucleoside triphosphate hydrolases"/>
    <property type="match status" value="2"/>
</dbReference>
<dbReference type="PROSITE" id="PS51194">
    <property type="entry name" value="HELICASE_CTER"/>
    <property type="match status" value="1"/>
</dbReference>
<dbReference type="InterPro" id="IPR014001">
    <property type="entry name" value="Helicase_ATP-bd"/>
</dbReference>
<dbReference type="GO" id="GO:0006281">
    <property type="term" value="P:DNA repair"/>
    <property type="evidence" value="ECO:0007669"/>
    <property type="project" value="TreeGrafter"/>
</dbReference>
<dbReference type="SMART" id="SM00490">
    <property type="entry name" value="HELICc"/>
    <property type="match status" value="1"/>
</dbReference>
<dbReference type="InterPro" id="IPR049730">
    <property type="entry name" value="SNF2/RAD54-like_C"/>
</dbReference>
<dbReference type="EMBL" id="VDEP01000342">
    <property type="protein sequence ID" value="KAA1099214.1"/>
    <property type="molecule type" value="Genomic_DNA"/>
</dbReference>
<keyword evidence="3" id="KW-0067">ATP-binding</keyword>
<evidence type="ECO:0000259" key="5">
    <source>
        <dbReference type="PROSITE" id="PS51194"/>
    </source>
</evidence>
<dbReference type="Pfam" id="PF00271">
    <property type="entry name" value="Helicase_C"/>
    <property type="match status" value="1"/>
</dbReference>
<keyword evidence="1" id="KW-0547">Nucleotide-binding</keyword>
<organism evidence="6 7">
    <name type="scientific">Puccinia graminis f. sp. tritici</name>
    <dbReference type="NCBI Taxonomy" id="56615"/>
    <lineage>
        <taxon>Eukaryota</taxon>
        <taxon>Fungi</taxon>
        <taxon>Dikarya</taxon>
        <taxon>Basidiomycota</taxon>
        <taxon>Pucciniomycotina</taxon>
        <taxon>Pucciniomycetes</taxon>
        <taxon>Pucciniales</taxon>
        <taxon>Pucciniaceae</taxon>
        <taxon>Puccinia</taxon>
    </lineage>
</organism>
<evidence type="ECO:0000256" key="3">
    <source>
        <dbReference type="ARBA" id="ARBA00022840"/>
    </source>
</evidence>
<protein>
    <recommendedName>
        <fullName evidence="8">Helicase</fullName>
    </recommendedName>
</protein>
<evidence type="ECO:0000256" key="2">
    <source>
        <dbReference type="ARBA" id="ARBA00022801"/>
    </source>
</evidence>
<sequence length="755" mass="85471">MQNSYQCLGVVYSPLAHPSSQTATELLQRKKDYWASLEPCNREILVHIQGFPTHVGQIPFPLNSVLLNHLTNSTGLGPLGGLQRETSSHSSLSVETVLRVDPSPPATFSLALTIFIQENMIHPICSSFIKYNIFPQTPRDYQPNHHLGIPLLKLPPNLIPPIEEVPAGINFDPQLLTIPSGCDLSPIYAPHEIIRSALLPHQAQGLSFILDRENPKSTSAQSLWIQKQTNEWYLWENKVNGTQLGFSDPKSFPETPLGSILADDMGLGKSLQAICLIACTLDEAKEYSSNTTKSSEEMNKSHATLIICPARLLTNWSQEIQKHVVENTMQFSKYHGTQRHSTVNELISSVDVIITTYEIVRAEFQECKKHSPQNKSLIFSQLWFRIILDEAHIIRTTDSKTQSAIQSIKSERRLCLTGTPLQNSLHDVMALLNFICSNLKTNHNNWVQIVSPYLKNGNVKPLQLILRHVMLRRMKNIALPNLPEITHQIIKTPLTEPARKYYDDYFEKFLKSYKSQSSSTSKKEKQIFSHLNCLRGICDHPLLADPDLDLSDNQATFRINQSQSHPNSGKSERTITHEVSHTMCCQSQKIIHLCQMLKHGSKLMEKNTKVIVFSTWTRFLDLIGIALNQHQIKFFRLDGSLDSRSQDKCLKDFSISLNTSVLLASLQTAGVGLNITCASVAFIMEPHWNPTIEAQAVDRLHRIGQERKVQAFHFITPDTIEQKIQSIQNTKKQLAQSTILPTMDWRELLQEIILM</sequence>
<feature type="domain" description="Helicase C-terminal" evidence="5">
    <location>
        <begin position="595"/>
        <end position="746"/>
    </location>
</feature>
<dbReference type="InterPro" id="IPR001650">
    <property type="entry name" value="Helicase_C-like"/>
</dbReference>
<evidence type="ECO:0008006" key="8">
    <source>
        <dbReference type="Google" id="ProtNLM"/>
    </source>
</evidence>
<evidence type="ECO:0000259" key="4">
    <source>
        <dbReference type="PROSITE" id="PS51192"/>
    </source>
</evidence>
<dbReference type="InterPro" id="IPR000330">
    <property type="entry name" value="SNF2_N"/>
</dbReference>
<reference evidence="6 7" key="1">
    <citation type="submission" date="2019-05" db="EMBL/GenBank/DDBJ databases">
        <title>Emergence of the Ug99 lineage of the wheat stem rust pathogen through somatic hybridization.</title>
        <authorList>
            <person name="Li F."/>
            <person name="Upadhyaya N.M."/>
            <person name="Sperschneider J."/>
            <person name="Matny O."/>
            <person name="Nguyen-Phuc H."/>
            <person name="Mago R."/>
            <person name="Raley C."/>
            <person name="Miller M.E."/>
            <person name="Silverstein K.A.T."/>
            <person name="Henningsen E."/>
            <person name="Hirsch C.D."/>
            <person name="Visser B."/>
            <person name="Pretorius Z.A."/>
            <person name="Steffenson B.J."/>
            <person name="Schwessinger B."/>
            <person name="Dodds P.N."/>
            <person name="Figueroa M."/>
        </authorList>
    </citation>
    <scope>NUCLEOTIDE SEQUENCE [LARGE SCALE GENOMIC DNA]</scope>
    <source>
        <strain evidence="6 7">Ug99</strain>
    </source>
</reference>
<dbReference type="Proteomes" id="UP000325313">
    <property type="component" value="Unassembled WGS sequence"/>
</dbReference>
<keyword evidence="2" id="KW-0378">Hydrolase</keyword>
<dbReference type="CDD" id="cd18793">
    <property type="entry name" value="SF2_C_SNF"/>
    <property type="match status" value="1"/>
</dbReference>
<dbReference type="PANTHER" id="PTHR45626">
    <property type="entry name" value="TRANSCRIPTION TERMINATION FACTOR 2-RELATED"/>
    <property type="match status" value="1"/>
</dbReference>
<evidence type="ECO:0000313" key="6">
    <source>
        <dbReference type="EMBL" id="KAA1099214.1"/>
    </source>
</evidence>
<dbReference type="GO" id="GO:0005524">
    <property type="term" value="F:ATP binding"/>
    <property type="evidence" value="ECO:0007669"/>
    <property type="project" value="UniProtKB-KW"/>
</dbReference>
<dbReference type="PANTHER" id="PTHR45626:SF22">
    <property type="entry name" value="DNA REPAIR PROTEIN RAD5"/>
    <property type="match status" value="1"/>
</dbReference>
<dbReference type="InterPro" id="IPR027417">
    <property type="entry name" value="P-loop_NTPase"/>
</dbReference>
<proteinExistence type="predicted"/>
<dbReference type="AlphaFoldDB" id="A0A5B0PF12"/>
<gene>
    <name evidence="6" type="ORF">PGTUg99_022587</name>
</gene>
<dbReference type="InterPro" id="IPR050628">
    <property type="entry name" value="SNF2_RAD54_helicase_TF"/>
</dbReference>
<dbReference type="PROSITE" id="PS51192">
    <property type="entry name" value="HELICASE_ATP_BIND_1"/>
    <property type="match status" value="1"/>
</dbReference>
<dbReference type="Gene3D" id="3.40.50.300">
    <property type="entry name" value="P-loop containing nucleotide triphosphate hydrolases"/>
    <property type="match status" value="1"/>
</dbReference>
<dbReference type="CDD" id="cd18008">
    <property type="entry name" value="DEXDc_SHPRH-like"/>
    <property type="match status" value="1"/>
</dbReference>
<comment type="caution">
    <text evidence="6">The sequence shown here is derived from an EMBL/GenBank/DDBJ whole genome shotgun (WGS) entry which is preliminary data.</text>
</comment>
<dbReference type="GO" id="GO:0016787">
    <property type="term" value="F:hydrolase activity"/>
    <property type="evidence" value="ECO:0007669"/>
    <property type="project" value="UniProtKB-KW"/>
</dbReference>
<dbReference type="GO" id="GO:0008094">
    <property type="term" value="F:ATP-dependent activity, acting on DNA"/>
    <property type="evidence" value="ECO:0007669"/>
    <property type="project" value="TreeGrafter"/>
</dbReference>
<accession>A0A5B0PF12</accession>
<dbReference type="SMART" id="SM00487">
    <property type="entry name" value="DEXDc"/>
    <property type="match status" value="1"/>
</dbReference>
<dbReference type="GO" id="GO:0005634">
    <property type="term" value="C:nucleus"/>
    <property type="evidence" value="ECO:0007669"/>
    <property type="project" value="TreeGrafter"/>
</dbReference>